<evidence type="ECO:0000256" key="3">
    <source>
        <dbReference type="ARBA" id="ARBA00023163"/>
    </source>
</evidence>
<organism evidence="5 6">
    <name type="scientific">Pacificispira spongiicola</name>
    <dbReference type="NCBI Taxonomy" id="2729598"/>
    <lineage>
        <taxon>Bacteria</taxon>
        <taxon>Pseudomonadati</taxon>
        <taxon>Pseudomonadota</taxon>
        <taxon>Alphaproteobacteria</taxon>
        <taxon>Rhodospirillales</taxon>
        <taxon>Rhodospirillaceae</taxon>
        <taxon>Pacificispira</taxon>
    </lineage>
</organism>
<keyword evidence="3" id="KW-0804">Transcription</keyword>
<keyword evidence="6" id="KW-1185">Reference proteome</keyword>
<reference evidence="5 6" key="1">
    <citation type="submission" date="2020-04" db="EMBL/GenBank/DDBJ databases">
        <title>Rhodospirillaceae bacterium KN72 isolated from deep sea.</title>
        <authorList>
            <person name="Zhang D.-C."/>
        </authorList>
    </citation>
    <scope>NUCLEOTIDE SEQUENCE [LARGE SCALE GENOMIC DNA]</scope>
    <source>
        <strain evidence="5 6">KN72</strain>
    </source>
</reference>
<gene>
    <name evidence="5" type="ORF">HH303_03600</name>
</gene>
<dbReference type="InterPro" id="IPR036390">
    <property type="entry name" value="WH_DNA-bd_sf"/>
</dbReference>
<dbReference type="InterPro" id="IPR000524">
    <property type="entry name" value="Tscrpt_reg_HTH_GntR"/>
</dbReference>
<evidence type="ECO:0000256" key="2">
    <source>
        <dbReference type="ARBA" id="ARBA00023125"/>
    </source>
</evidence>
<dbReference type="PROSITE" id="PS50949">
    <property type="entry name" value="HTH_GNTR"/>
    <property type="match status" value="1"/>
</dbReference>
<dbReference type="InterPro" id="IPR036388">
    <property type="entry name" value="WH-like_DNA-bd_sf"/>
</dbReference>
<dbReference type="EMBL" id="JABBNT010000001">
    <property type="protein sequence ID" value="NMM43548.1"/>
    <property type="molecule type" value="Genomic_DNA"/>
</dbReference>
<dbReference type="GO" id="GO:0003677">
    <property type="term" value="F:DNA binding"/>
    <property type="evidence" value="ECO:0007669"/>
    <property type="project" value="UniProtKB-KW"/>
</dbReference>
<dbReference type="SMART" id="SM00895">
    <property type="entry name" value="FCD"/>
    <property type="match status" value="1"/>
</dbReference>
<feature type="domain" description="HTH gntR-type" evidence="4">
    <location>
        <begin position="6"/>
        <end position="73"/>
    </location>
</feature>
<sequence>MPRQHGERGDGIVEHLRDGVRRGRYVPGQRLIEADMTAELGVSRGLLREAFRRLAAEGLIEIVPNRGALVRRLSLQDALELFEIRLELEALAARRAASAPEAARRQFIKDVSYIWDNQPRVSASAYISENQNFHAAIFTLAGSGQLIQLNTQLQLSLIMAQISPSLTAEVIAQSIQEHRAIAEAIENGDPVAADAASRAHLGRARDMVVKMPSDVFRQSLHGDVETVS</sequence>
<evidence type="ECO:0000256" key="1">
    <source>
        <dbReference type="ARBA" id="ARBA00023015"/>
    </source>
</evidence>
<dbReference type="SUPFAM" id="SSF46785">
    <property type="entry name" value="Winged helix' DNA-binding domain"/>
    <property type="match status" value="1"/>
</dbReference>
<dbReference type="Proteomes" id="UP000539372">
    <property type="component" value="Unassembled WGS sequence"/>
</dbReference>
<accession>A0A7Y0DY13</accession>
<dbReference type="PANTHER" id="PTHR43537:SF24">
    <property type="entry name" value="GLUCONATE OPERON TRANSCRIPTIONAL REPRESSOR"/>
    <property type="match status" value="1"/>
</dbReference>
<dbReference type="InterPro" id="IPR011711">
    <property type="entry name" value="GntR_C"/>
</dbReference>
<dbReference type="PANTHER" id="PTHR43537">
    <property type="entry name" value="TRANSCRIPTIONAL REGULATOR, GNTR FAMILY"/>
    <property type="match status" value="1"/>
</dbReference>
<evidence type="ECO:0000259" key="4">
    <source>
        <dbReference type="PROSITE" id="PS50949"/>
    </source>
</evidence>
<protein>
    <submittedName>
        <fullName evidence="5">GntR family transcriptional regulator</fullName>
    </submittedName>
</protein>
<dbReference type="GO" id="GO:0003700">
    <property type="term" value="F:DNA-binding transcription factor activity"/>
    <property type="evidence" value="ECO:0007669"/>
    <property type="project" value="InterPro"/>
</dbReference>
<proteinExistence type="predicted"/>
<dbReference type="AlphaFoldDB" id="A0A7Y0DY13"/>
<keyword evidence="2" id="KW-0238">DNA-binding</keyword>
<dbReference type="Gene3D" id="1.20.120.530">
    <property type="entry name" value="GntR ligand-binding domain-like"/>
    <property type="match status" value="1"/>
</dbReference>
<dbReference type="RefSeq" id="WP_169623818.1">
    <property type="nucleotide sequence ID" value="NZ_JABBNT010000001.1"/>
</dbReference>
<dbReference type="SUPFAM" id="SSF48008">
    <property type="entry name" value="GntR ligand-binding domain-like"/>
    <property type="match status" value="1"/>
</dbReference>
<dbReference type="InterPro" id="IPR008920">
    <property type="entry name" value="TF_FadR/GntR_C"/>
</dbReference>
<dbReference type="Pfam" id="PF00392">
    <property type="entry name" value="GntR"/>
    <property type="match status" value="1"/>
</dbReference>
<dbReference type="CDD" id="cd07377">
    <property type="entry name" value="WHTH_GntR"/>
    <property type="match status" value="1"/>
</dbReference>
<evidence type="ECO:0000313" key="6">
    <source>
        <dbReference type="Proteomes" id="UP000539372"/>
    </source>
</evidence>
<evidence type="ECO:0000313" key="5">
    <source>
        <dbReference type="EMBL" id="NMM43548.1"/>
    </source>
</evidence>
<keyword evidence="1" id="KW-0805">Transcription regulation</keyword>
<dbReference type="Pfam" id="PF07729">
    <property type="entry name" value="FCD"/>
    <property type="match status" value="1"/>
</dbReference>
<dbReference type="Gene3D" id="1.10.10.10">
    <property type="entry name" value="Winged helix-like DNA-binding domain superfamily/Winged helix DNA-binding domain"/>
    <property type="match status" value="1"/>
</dbReference>
<name>A0A7Y0DY13_9PROT</name>
<dbReference type="SMART" id="SM00345">
    <property type="entry name" value="HTH_GNTR"/>
    <property type="match status" value="1"/>
</dbReference>
<comment type="caution">
    <text evidence="5">The sequence shown here is derived from an EMBL/GenBank/DDBJ whole genome shotgun (WGS) entry which is preliminary data.</text>
</comment>